<protein>
    <submittedName>
        <fullName evidence="7">Amino acid transporter</fullName>
    </submittedName>
</protein>
<proteinExistence type="predicted"/>
<keyword evidence="5 6" id="KW-0472">Membrane</keyword>
<evidence type="ECO:0000256" key="3">
    <source>
        <dbReference type="ARBA" id="ARBA00022692"/>
    </source>
</evidence>
<comment type="subcellular location">
    <subcellularLocation>
        <location evidence="1">Cell membrane</location>
        <topology evidence="1">Multi-pass membrane protein</topology>
    </subcellularLocation>
</comment>
<evidence type="ECO:0000313" key="8">
    <source>
        <dbReference type="Proteomes" id="UP000321886"/>
    </source>
</evidence>
<dbReference type="AlphaFoldDB" id="A0A511WVH7"/>
<dbReference type="GO" id="GO:0015171">
    <property type="term" value="F:amino acid transmembrane transporter activity"/>
    <property type="evidence" value="ECO:0007669"/>
    <property type="project" value="TreeGrafter"/>
</dbReference>
<accession>A0A511WVH7</accession>
<dbReference type="EMBL" id="BJYD01000012">
    <property type="protein sequence ID" value="GEN53332.1"/>
    <property type="molecule type" value="Genomic_DNA"/>
</dbReference>
<dbReference type="Pfam" id="PF01810">
    <property type="entry name" value="LysE"/>
    <property type="match status" value="1"/>
</dbReference>
<evidence type="ECO:0000256" key="6">
    <source>
        <dbReference type="SAM" id="Phobius"/>
    </source>
</evidence>
<keyword evidence="3 6" id="KW-0812">Transmembrane</keyword>
<dbReference type="GO" id="GO:0005886">
    <property type="term" value="C:plasma membrane"/>
    <property type="evidence" value="ECO:0007669"/>
    <property type="project" value="UniProtKB-SubCell"/>
</dbReference>
<feature type="transmembrane region" description="Helical" evidence="6">
    <location>
        <begin position="152"/>
        <end position="175"/>
    </location>
</feature>
<dbReference type="RefSeq" id="WP_146814914.1">
    <property type="nucleotide sequence ID" value="NZ_BJYD01000012.1"/>
</dbReference>
<dbReference type="InterPro" id="IPR001123">
    <property type="entry name" value="LeuE-type"/>
</dbReference>
<dbReference type="PANTHER" id="PTHR30086">
    <property type="entry name" value="ARGININE EXPORTER PROTEIN ARGO"/>
    <property type="match status" value="1"/>
</dbReference>
<keyword evidence="4 6" id="KW-1133">Transmembrane helix</keyword>
<comment type="caution">
    <text evidence="7">The sequence shown here is derived from an EMBL/GenBank/DDBJ whole genome shotgun (WGS) entry which is preliminary data.</text>
</comment>
<feature type="transmembrane region" description="Helical" evidence="6">
    <location>
        <begin position="110"/>
        <end position="132"/>
    </location>
</feature>
<evidence type="ECO:0000256" key="2">
    <source>
        <dbReference type="ARBA" id="ARBA00022475"/>
    </source>
</evidence>
<name>A0A511WVH7_9BACI</name>
<reference evidence="7 8" key="1">
    <citation type="submission" date="2019-07" db="EMBL/GenBank/DDBJ databases">
        <title>Whole genome shotgun sequence of Halobacillus faecis NBRC 103569.</title>
        <authorList>
            <person name="Hosoyama A."/>
            <person name="Uohara A."/>
            <person name="Ohji S."/>
            <person name="Ichikawa N."/>
        </authorList>
    </citation>
    <scope>NUCLEOTIDE SEQUENCE [LARGE SCALE GENOMIC DNA]</scope>
    <source>
        <strain evidence="7 8">NBRC 103569</strain>
    </source>
</reference>
<evidence type="ECO:0000256" key="4">
    <source>
        <dbReference type="ARBA" id="ARBA00022989"/>
    </source>
</evidence>
<sequence>MVVLVVSSIVLGLSIAAPVGPINIEIMRRGLAYGFWPAFCVGLGGMSSDLLLMAAMFFGIGVFLTWTWVQVALMLIGCLVLVHAGWTSLRSKEEWRLEEGPERRGHKGEALLSYIRGMIIAGTNPMNLLFWISIYGSVLSGALQEENMFRSFIISSMVFLGIGLWNANLAFFVHFGRYVVHSRLLKWIQGVASLVLIYYGIKFGWIGISTLFKNFPT</sequence>
<evidence type="ECO:0000256" key="5">
    <source>
        <dbReference type="ARBA" id="ARBA00023136"/>
    </source>
</evidence>
<feature type="transmembrane region" description="Helical" evidence="6">
    <location>
        <begin position="187"/>
        <end position="208"/>
    </location>
</feature>
<keyword evidence="8" id="KW-1185">Reference proteome</keyword>
<dbReference type="PANTHER" id="PTHR30086:SF6">
    <property type="entry name" value="AMINO ACID EFFLUX PROTEIN YCGF-RELATED"/>
    <property type="match status" value="1"/>
</dbReference>
<dbReference type="OrthoDB" id="7874789at2"/>
<evidence type="ECO:0000256" key="1">
    <source>
        <dbReference type="ARBA" id="ARBA00004651"/>
    </source>
</evidence>
<gene>
    <name evidence="7" type="ORF">HFA01_15940</name>
</gene>
<evidence type="ECO:0000313" key="7">
    <source>
        <dbReference type="EMBL" id="GEN53332.1"/>
    </source>
</evidence>
<keyword evidence="2" id="KW-1003">Cell membrane</keyword>
<dbReference type="Proteomes" id="UP000321886">
    <property type="component" value="Unassembled WGS sequence"/>
</dbReference>
<feature type="transmembrane region" description="Helical" evidence="6">
    <location>
        <begin position="72"/>
        <end position="89"/>
    </location>
</feature>
<organism evidence="7 8">
    <name type="scientific">Halobacillus faecis</name>
    <dbReference type="NCBI Taxonomy" id="360184"/>
    <lineage>
        <taxon>Bacteria</taxon>
        <taxon>Bacillati</taxon>
        <taxon>Bacillota</taxon>
        <taxon>Bacilli</taxon>
        <taxon>Bacillales</taxon>
        <taxon>Bacillaceae</taxon>
        <taxon>Halobacillus</taxon>
    </lineage>
</organism>